<feature type="chain" id="PRO_5007639046" evidence="1">
    <location>
        <begin position="22"/>
        <end position="203"/>
    </location>
</feature>
<dbReference type="STRING" id="515849.B2AZZ7"/>
<dbReference type="GeneID" id="6193751"/>
<dbReference type="RefSeq" id="XP_001908983.1">
    <property type="nucleotide sequence ID" value="XM_001908948.1"/>
</dbReference>
<dbReference type="InterPro" id="IPR052766">
    <property type="entry name" value="S41A_metabolite_peptidase"/>
</dbReference>
<organism evidence="2">
    <name type="scientific">Podospora anserina (strain S / ATCC MYA-4624 / DSM 980 / FGSC 10383)</name>
    <name type="common">Pleurage anserina</name>
    <dbReference type="NCBI Taxonomy" id="515849"/>
    <lineage>
        <taxon>Eukaryota</taxon>
        <taxon>Fungi</taxon>
        <taxon>Dikarya</taxon>
        <taxon>Ascomycota</taxon>
        <taxon>Pezizomycotina</taxon>
        <taxon>Sordariomycetes</taxon>
        <taxon>Sordariomycetidae</taxon>
        <taxon>Sordariales</taxon>
        <taxon>Podosporaceae</taxon>
        <taxon>Podospora</taxon>
        <taxon>Podospora anserina</taxon>
    </lineage>
</organism>
<evidence type="ECO:0000313" key="4">
    <source>
        <dbReference type="Proteomes" id="UP000001197"/>
    </source>
</evidence>
<dbReference type="OrthoDB" id="27214at2759"/>
<protein>
    <submittedName>
        <fullName evidence="2">Podospora anserina S mat+ genomic DNA chromosome 3, supercontig 2</fullName>
    </submittedName>
</protein>
<dbReference type="PANTHER" id="PTHR37049">
    <property type="entry name" value="PEPTIDASE S41 FAMILY PROTEIN"/>
    <property type="match status" value="1"/>
</dbReference>
<keyword evidence="1" id="KW-0732">Signal</keyword>
<reference evidence="2 4" key="1">
    <citation type="journal article" date="2008" name="Genome Biol.">
        <title>The genome sequence of the model ascomycete fungus Podospora anserina.</title>
        <authorList>
            <person name="Espagne E."/>
            <person name="Lespinet O."/>
            <person name="Malagnac F."/>
            <person name="Da Silva C."/>
            <person name="Jaillon O."/>
            <person name="Porcel B.M."/>
            <person name="Couloux A."/>
            <person name="Aury J.-M."/>
            <person name="Segurens B."/>
            <person name="Poulain J."/>
            <person name="Anthouard V."/>
            <person name="Grossetete S."/>
            <person name="Khalili H."/>
            <person name="Coppin E."/>
            <person name="Dequard-Chablat M."/>
            <person name="Picard M."/>
            <person name="Contamine V."/>
            <person name="Arnaise S."/>
            <person name="Bourdais A."/>
            <person name="Berteaux-Lecellier V."/>
            <person name="Gautheret D."/>
            <person name="de Vries R.P."/>
            <person name="Battaglia E."/>
            <person name="Coutinho P.M."/>
            <person name="Danchin E.G.J."/>
            <person name="Henrissat B."/>
            <person name="El Khoury R."/>
            <person name="Sainsard-Chanet A."/>
            <person name="Boivin A."/>
            <person name="Pinan-Lucarre B."/>
            <person name="Sellem C.H."/>
            <person name="Debuchy R."/>
            <person name="Wincker P."/>
            <person name="Weissenbach J."/>
            <person name="Silar P."/>
        </authorList>
    </citation>
    <scope>NUCLEOTIDE SEQUENCE [LARGE SCALE GENOMIC DNA]</scope>
    <source>
        <strain evidence="4">S / ATCC MYA-4624 / DSM 980 / FGSC 10383</strain>
        <strain evidence="2">S mat+</strain>
    </source>
</reference>
<name>B2AZZ7_PODAN</name>
<keyword evidence="4" id="KW-1185">Reference proteome</keyword>
<dbReference type="PANTHER" id="PTHR37049:SF4">
    <property type="entry name" value="RHODANESE DOMAIN-CONTAINING PROTEIN"/>
    <property type="match status" value="1"/>
</dbReference>
<reference evidence="2" key="2">
    <citation type="submission" date="2008-07" db="EMBL/GenBank/DDBJ databases">
        <authorList>
            <person name="Genoscope - CEA"/>
        </authorList>
    </citation>
    <scope>NUCLEOTIDE SEQUENCE</scope>
    <source>
        <strain evidence="2">S mat+</strain>
    </source>
</reference>
<reference evidence="3" key="4">
    <citation type="submission" date="2015-04" db="EMBL/GenBank/DDBJ databases">
        <title>Maintaining two mating types: Structure of the mating type locus and its role in heterokaryosis in Podospora anserina.</title>
        <authorList>
            <person name="Grognet P."/>
            <person name="Bidard F."/>
            <person name="Kuchly C."/>
            <person name="Chan Ho Tong L."/>
            <person name="Coppin E."/>
            <person name="Ait Benkhali J."/>
            <person name="Couloux A."/>
            <person name="Wincker P."/>
            <person name="Debuchy R."/>
            <person name="Silar P."/>
        </authorList>
    </citation>
    <scope>NUCLEOTIDE SEQUENCE</scope>
</reference>
<evidence type="ECO:0000313" key="2">
    <source>
        <dbReference type="EMBL" id="CAP70115.1"/>
    </source>
</evidence>
<accession>B2AZZ7</accession>
<dbReference type="EMBL" id="CU638743">
    <property type="protein sequence ID" value="CAP70115.1"/>
    <property type="molecule type" value="Genomic_DNA"/>
</dbReference>
<dbReference type="KEGG" id="pan:PODANSg6018"/>
<gene>
    <name evidence="2" type="ORF">PODANS_3_2190</name>
</gene>
<feature type="signal peptide" evidence="1">
    <location>
        <begin position="1"/>
        <end position="21"/>
    </location>
</feature>
<sequence>MIFRNWTLLASCFARFYSANAVLAPQGTSDVDGSQTGVPTACAAIASITDSLLSASPMGELSDKIIYIRKQTLTHSSNAFRAGFSCHLMFDDSAQQTRPALKLIKSLRAFVQWQSTLPWLKSPPESYDLAAVDIMGGLDKIASRVSGDEKYASEYDFAMAIYELIGASHDGHFRFVSDVFRGFFCEYPSAGSCHDQCKRNCDS</sequence>
<proteinExistence type="predicted"/>
<dbReference type="AlphaFoldDB" id="B2AZZ7"/>
<dbReference type="VEuPathDB" id="FungiDB:PODANS_3_2190"/>
<evidence type="ECO:0000313" key="3">
    <source>
        <dbReference type="EMBL" id="CDP26709.1"/>
    </source>
</evidence>
<evidence type="ECO:0000256" key="1">
    <source>
        <dbReference type="SAM" id="SignalP"/>
    </source>
</evidence>
<reference evidence="4" key="3">
    <citation type="journal article" date="2014" name="Genetics">
        <title>Maintaining two mating types: Structure of the mating type locus and its role in heterokaryosis in Podospora anserina.</title>
        <authorList>
            <person name="Grognet P."/>
            <person name="Bidard F."/>
            <person name="Kuchly C."/>
            <person name="Tong L.C.H."/>
            <person name="Coppin E."/>
            <person name="Benkhali J.A."/>
            <person name="Couloux A."/>
            <person name="Wincker P."/>
            <person name="Debuchy R."/>
            <person name="Silar P."/>
        </authorList>
    </citation>
    <scope>GENOME REANNOTATION</scope>
    <source>
        <strain evidence="4">S / ATCC MYA-4624 / DSM 980 / FGSC 10383</strain>
    </source>
</reference>
<dbReference type="Proteomes" id="UP000001197">
    <property type="component" value="Chromosome 3"/>
</dbReference>
<dbReference type="HOGENOM" id="CLU_1349417_0_0_1"/>
<dbReference type="EMBL" id="FO904938">
    <property type="protein sequence ID" value="CDP26709.1"/>
    <property type="molecule type" value="Genomic_DNA"/>
</dbReference>